<protein>
    <recommendedName>
        <fullName evidence="7">Ion transport domain-containing protein</fullName>
    </recommendedName>
</protein>
<dbReference type="SUPFAM" id="SSF81324">
    <property type="entry name" value="Voltage-gated potassium channels"/>
    <property type="match status" value="1"/>
</dbReference>
<feature type="region of interest" description="Disordered" evidence="5">
    <location>
        <begin position="38"/>
        <end position="63"/>
    </location>
</feature>
<dbReference type="Gene3D" id="1.20.120.350">
    <property type="entry name" value="Voltage-gated potassium channels. Chain C"/>
    <property type="match status" value="1"/>
</dbReference>
<dbReference type="AlphaFoldDB" id="A0A8C0WC14"/>
<evidence type="ECO:0000256" key="5">
    <source>
        <dbReference type="SAM" id="MobiDB-lite"/>
    </source>
</evidence>
<accession>A0A8C0WC14</accession>
<evidence type="ECO:0000259" key="7">
    <source>
        <dbReference type="Pfam" id="PF00520"/>
    </source>
</evidence>
<dbReference type="InterPro" id="IPR027359">
    <property type="entry name" value="Volt_channel_dom_sf"/>
</dbReference>
<keyword evidence="3 6" id="KW-1133">Transmembrane helix</keyword>
<dbReference type="Ensembl" id="ENSCCNT00000012189.1">
    <property type="protein sequence ID" value="ENSCCNP00000009250.1"/>
    <property type="gene ID" value="ENSCCNG00000009773.1"/>
</dbReference>
<dbReference type="PANTHER" id="PTHR10037:SF223">
    <property type="entry name" value="SODIUM CHANNEL PROTEIN TYPE 4 SUBUNIT ALPHA"/>
    <property type="match status" value="1"/>
</dbReference>
<keyword evidence="4 6" id="KW-0472">Membrane</keyword>
<dbReference type="InterPro" id="IPR043203">
    <property type="entry name" value="VGCC_Ca_Na"/>
</dbReference>
<dbReference type="InterPro" id="IPR005821">
    <property type="entry name" value="Ion_trans_dom"/>
</dbReference>
<evidence type="ECO:0000256" key="6">
    <source>
        <dbReference type="SAM" id="Phobius"/>
    </source>
</evidence>
<feature type="compositionally biased region" description="Basic and acidic residues" evidence="5">
    <location>
        <begin position="38"/>
        <end position="60"/>
    </location>
</feature>
<keyword evidence="2 6" id="KW-0812">Transmembrane</keyword>
<evidence type="ECO:0000256" key="2">
    <source>
        <dbReference type="ARBA" id="ARBA00022692"/>
    </source>
</evidence>
<dbReference type="GO" id="GO:0086010">
    <property type="term" value="P:membrane depolarization during action potential"/>
    <property type="evidence" value="ECO:0007669"/>
    <property type="project" value="TreeGrafter"/>
</dbReference>
<name>A0A8C0WC14_CASCN</name>
<feature type="transmembrane region" description="Helical" evidence="6">
    <location>
        <begin position="123"/>
        <end position="143"/>
    </location>
</feature>
<organism evidence="8">
    <name type="scientific">Castor canadensis</name>
    <name type="common">American beaver</name>
    <dbReference type="NCBI Taxonomy" id="51338"/>
    <lineage>
        <taxon>Eukaryota</taxon>
        <taxon>Metazoa</taxon>
        <taxon>Chordata</taxon>
        <taxon>Craniata</taxon>
        <taxon>Vertebrata</taxon>
        <taxon>Euteleostomi</taxon>
        <taxon>Mammalia</taxon>
        <taxon>Eutheria</taxon>
        <taxon>Euarchontoglires</taxon>
        <taxon>Glires</taxon>
        <taxon>Rodentia</taxon>
        <taxon>Castorimorpha</taxon>
        <taxon>Castoridae</taxon>
        <taxon>Castor</taxon>
    </lineage>
</organism>
<evidence type="ECO:0000256" key="1">
    <source>
        <dbReference type="ARBA" id="ARBA00004141"/>
    </source>
</evidence>
<evidence type="ECO:0000313" key="8">
    <source>
        <dbReference type="Ensembl" id="ENSCCNP00000009250.1"/>
    </source>
</evidence>
<feature type="transmembrane region" description="Helical" evidence="6">
    <location>
        <begin position="186"/>
        <end position="204"/>
    </location>
</feature>
<dbReference type="GO" id="GO:0001518">
    <property type="term" value="C:voltage-gated sodium channel complex"/>
    <property type="evidence" value="ECO:0007669"/>
    <property type="project" value="TreeGrafter"/>
</dbReference>
<dbReference type="GO" id="GO:0005248">
    <property type="term" value="F:voltage-gated sodium channel activity"/>
    <property type="evidence" value="ECO:0007669"/>
    <property type="project" value="TreeGrafter"/>
</dbReference>
<dbReference type="PANTHER" id="PTHR10037">
    <property type="entry name" value="VOLTAGE-GATED CATION CHANNEL CALCIUM AND SODIUM"/>
    <property type="match status" value="1"/>
</dbReference>
<reference evidence="8" key="1">
    <citation type="submission" date="2023-09" db="UniProtKB">
        <authorList>
            <consortium name="Ensembl"/>
        </authorList>
    </citation>
    <scope>IDENTIFICATION</scope>
</reference>
<comment type="subcellular location">
    <subcellularLocation>
        <location evidence="1">Membrane</location>
        <topology evidence="1">Multi-pass membrane protein</topology>
    </subcellularLocation>
</comment>
<feature type="domain" description="Ion transport" evidence="7">
    <location>
        <begin position="128"/>
        <end position="202"/>
    </location>
</feature>
<proteinExistence type="predicted"/>
<evidence type="ECO:0000256" key="3">
    <source>
        <dbReference type="ARBA" id="ARBA00022989"/>
    </source>
</evidence>
<dbReference type="Pfam" id="PF00520">
    <property type="entry name" value="Ion_trans"/>
    <property type="match status" value="1"/>
</dbReference>
<dbReference type="GO" id="GO:0019228">
    <property type="term" value="P:neuronal action potential"/>
    <property type="evidence" value="ECO:0007669"/>
    <property type="project" value="TreeGrafter"/>
</dbReference>
<sequence length="208" mass="23868">MASSSLPTLVPLGPDCLRPFTRESLAAIERRAIEEEARLQKNKQKEIEEPERKPRSDLEAGKNLPLIYGDPPPEIIGIPLEDLDPYYSDKKTFIVLNKGKAIFRFSATPALYMLSPFSTVRRVAIRVMFIMVTILTNCVFMTMSDPPPWSKDVEYTFTGIYTFESLIKMLARGFCIDDFTFLRDPWNWLDFSVIMMTITTIYIAPTLH</sequence>
<evidence type="ECO:0000256" key="4">
    <source>
        <dbReference type="ARBA" id="ARBA00023136"/>
    </source>
</evidence>